<evidence type="ECO:0000313" key="2">
    <source>
        <dbReference type="Proteomes" id="UP000607653"/>
    </source>
</evidence>
<dbReference type="EMBL" id="DUZY01000003">
    <property type="protein sequence ID" value="DAD33181.1"/>
    <property type="molecule type" value="Genomic_DNA"/>
</dbReference>
<protein>
    <submittedName>
        <fullName evidence="1">Uncharacterized protein</fullName>
    </submittedName>
</protein>
<evidence type="ECO:0000313" key="1">
    <source>
        <dbReference type="EMBL" id="DAD33181.1"/>
    </source>
</evidence>
<name>A0A822YNN3_NELNU</name>
<keyword evidence="2" id="KW-1185">Reference proteome</keyword>
<comment type="caution">
    <text evidence="1">The sequence shown here is derived from an EMBL/GenBank/DDBJ whole genome shotgun (WGS) entry which is preliminary data.</text>
</comment>
<accession>A0A822YNN3</accession>
<dbReference type="AlphaFoldDB" id="A0A822YNN3"/>
<reference evidence="1 2" key="1">
    <citation type="journal article" date="2020" name="Mol. Biol. Evol.">
        <title>Distinct Expression and Methylation Patterns for Genes with Different Fates following a Single Whole-Genome Duplication in Flowering Plants.</title>
        <authorList>
            <person name="Shi T."/>
            <person name="Rahmani R.S."/>
            <person name="Gugger P.F."/>
            <person name="Wang M."/>
            <person name="Li H."/>
            <person name="Zhang Y."/>
            <person name="Li Z."/>
            <person name="Wang Q."/>
            <person name="Van de Peer Y."/>
            <person name="Marchal K."/>
            <person name="Chen J."/>
        </authorList>
    </citation>
    <scope>NUCLEOTIDE SEQUENCE [LARGE SCALE GENOMIC DNA]</scope>
    <source>
        <tissue evidence="1">Leaf</tissue>
    </source>
</reference>
<dbReference type="Proteomes" id="UP000607653">
    <property type="component" value="Unassembled WGS sequence"/>
</dbReference>
<proteinExistence type="predicted"/>
<organism evidence="1 2">
    <name type="scientific">Nelumbo nucifera</name>
    <name type="common">Sacred lotus</name>
    <dbReference type="NCBI Taxonomy" id="4432"/>
    <lineage>
        <taxon>Eukaryota</taxon>
        <taxon>Viridiplantae</taxon>
        <taxon>Streptophyta</taxon>
        <taxon>Embryophyta</taxon>
        <taxon>Tracheophyta</taxon>
        <taxon>Spermatophyta</taxon>
        <taxon>Magnoliopsida</taxon>
        <taxon>Proteales</taxon>
        <taxon>Nelumbonaceae</taxon>
        <taxon>Nelumbo</taxon>
    </lineage>
</organism>
<sequence>MGMGMGMHETGHATLEAELMHERGEAFNRTSASRNPPFSFLLPPSSFLLPSPFQPYFFLLSIIIPNPK</sequence>
<gene>
    <name evidence="1" type="ORF">HUJ06_012032</name>
</gene>